<dbReference type="EMBL" id="PVNK01000174">
    <property type="protein sequence ID" value="PRP95034.1"/>
    <property type="molecule type" value="Genomic_DNA"/>
</dbReference>
<dbReference type="AlphaFoldDB" id="A0A2S9XQ92"/>
<gene>
    <name evidence="1" type="ORF">ENSA5_40320</name>
</gene>
<dbReference type="InterPro" id="IPR013324">
    <property type="entry name" value="RNA_pol_sigma_r3/r4-like"/>
</dbReference>
<evidence type="ECO:0000313" key="2">
    <source>
        <dbReference type="Proteomes" id="UP000237968"/>
    </source>
</evidence>
<dbReference type="Proteomes" id="UP000237968">
    <property type="component" value="Unassembled WGS sequence"/>
</dbReference>
<name>A0A2S9XQ92_9BACT</name>
<comment type="caution">
    <text evidence="1">The sequence shown here is derived from an EMBL/GenBank/DDBJ whole genome shotgun (WGS) entry which is preliminary data.</text>
</comment>
<sequence length="211" mass="24191">MTHALTGIFLAMLLDHRKFLAGDPRAGRLFLKTTRRWVQRFFANTAQIDSVVQAAITEMLDRLRAGEDPEADRTLQWIRACANNAVRRELTRTRNATSEMFESHLHGQASVDMSRTLRLREELEGVEDLLEGCDPRARQILQDRVRGVAYREIARNYELGEGAARESVARLRRRLAGELTRRDKAEQLLRKAKRFKLARHSPTLPGDPTDC</sequence>
<organism evidence="1 2">
    <name type="scientific">Enhygromyxa salina</name>
    <dbReference type="NCBI Taxonomy" id="215803"/>
    <lineage>
        <taxon>Bacteria</taxon>
        <taxon>Pseudomonadati</taxon>
        <taxon>Myxococcota</taxon>
        <taxon>Polyangia</taxon>
        <taxon>Nannocystales</taxon>
        <taxon>Nannocystaceae</taxon>
        <taxon>Enhygromyxa</taxon>
    </lineage>
</organism>
<evidence type="ECO:0000313" key="1">
    <source>
        <dbReference type="EMBL" id="PRP95034.1"/>
    </source>
</evidence>
<keyword evidence="2" id="KW-1185">Reference proteome</keyword>
<reference evidence="1 2" key="1">
    <citation type="submission" date="2018-03" db="EMBL/GenBank/DDBJ databases">
        <title>Draft Genome Sequences of the Obligatory Marine Myxobacteria Enhygromyxa salina SWB005.</title>
        <authorList>
            <person name="Poehlein A."/>
            <person name="Moghaddam J.A."/>
            <person name="Harms H."/>
            <person name="Alanjari M."/>
            <person name="Koenig G.M."/>
            <person name="Daniel R."/>
            <person name="Schaeberle T.F."/>
        </authorList>
    </citation>
    <scope>NUCLEOTIDE SEQUENCE [LARGE SCALE GENOMIC DNA]</scope>
    <source>
        <strain evidence="1 2">SWB005</strain>
    </source>
</reference>
<protein>
    <recommendedName>
        <fullName evidence="3">RNA polymerase sigma factor</fullName>
    </recommendedName>
</protein>
<dbReference type="SUPFAM" id="SSF88659">
    <property type="entry name" value="Sigma3 and sigma4 domains of RNA polymerase sigma factors"/>
    <property type="match status" value="1"/>
</dbReference>
<evidence type="ECO:0008006" key="3">
    <source>
        <dbReference type="Google" id="ProtNLM"/>
    </source>
</evidence>
<proteinExistence type="predicted"/>
<accession>A0A2S9XQ92</accession>
<dbReference type="RefSeq" id="WP_146155909.1">
    <property type="nucleotide sequence ID" value="NZ_PVNK01000174.1"/>
</dbReference>